<evidence type="ECO:0000256" key="3">
    <source>
        <dbReference type="ARBA" id="ARBA00022989"/>
    </source>
</evidence>
<gene>
    <name evidence="9" type="primary">yceG</name>
    <name evidence="7" type="synonym">mltG</name>
    <name evidence="8" type="ORF">HQ47_09960</name>
    <name evidence="9" type="ORF">NCTC11632_00412</name>
</gene>
<dbReference type="GO" id="GO:0008932">
    <property type="term" value="F:lytic endotransglycosylase activity"/>
    <property type="evidence" value="ECO:0007669"/>
    <property type="project" value="UniProtKB-UniRule"/>
</dbReference>
<dbReference type="Proteomes" id="UP000030103">
    <property type="component" value="Unassembled WGS sequence"/>
</dbReference>
<comment type="subcellular location">
    <subcellularLocation>
        <location evidence="7">Cell membrane</location>
        <topology evidence="7">Single-pass membrane protein</topology>
    </subcellularLocation>
</comment>
<keyword evidence="10" id="KW-1185">Reference proteome</keyword>
<dbReference type="HAMAP" id="MF_02065">
    <property type="entry name" value="MltG"/>
    <property type="match status" value="1"/>
</dbReference>
<dbReference type="InterPro" id="IPR003770">
    <property type="entry name" value="MLTG-like"/>
</dbReference>
<reference evidence="9 11" key="2">
    <citation type="submission" date="2018-06" db="EMBL/GenBank/DDBJ databases">
        <authorList>
            <consortium name="Pathogen Informatics"/>
            <person name="Doyle S."/>
        </authorList>
    </citation>
    <scope>NUCLEOTIDE SEQUENCE [LARGE SCALE GENOMIC DNA]</scope>
    <source>
        <strain evidence="9 11">NCTC11632</strain>
    </source>
</reference>
<name>A0A0A2E492_9PORP</name>
<keyword evidence="3 7" id="KW-1133">Transmembrane helix</keyword>
<evidence type="ECO:0000256" key="6">
    <source>
        <dbReference type="ARBA" id="ARBA00023316"/>
    </source>
</evidence>
<dbReference type="GO" id="GO:0071555">
    <property type="term" value="P:cell wall organization"/>
    <property type="evidence" value="ECO:0007669"/>
    <property type="project" value="UniProtKB-KW"/>
</dbReference>
<evidence type="ECO:0000256" key="5">
    <source>
        <dbReference type="ARBA" id="ARBA00023239"/>
    </source>
</evidence>
<dbReference type="NCBIfam" id="TIGR00247">
    <property type="entry name" value="endolytic transglycosylase MltG"/>
    <property type="match status" value="1"/>
</dbReference>
<accession>A0A0A2E492</accession>
<dbReference type="CDD" id="cd08010">
    <property type="entry name" value="MltG_like"/>
    <property type="match status" value="1"/>
</dbReference>
<evidence type="ECO:0000256" key="4">
    <source>
        <dbReference type="ARBA" id="ARBA00023136"/>
    </source>
</evidence>
<dbReference type="Proteomes" id="UP000254156">
    <property type="component" value="Unassembled WGS sequence"/>
</dbReference>
<dbReference type="RefSeq" id="WP_025004739.1">
    <property type="nucleotide sequence ID" value="NZ_JBGYTE010000010.1"/>
</dbReference>
<keyword evidence="6 7" id="KW-0961">Cell wall biogenesis/degradation</keyword>
<evidence type="ECO:0000256" key="7">
    <source>
        <dbReference type="HAMAP-Rule" id="MF_02065"/>
    </source>
</evidence>
<keyword evidence="4 7" id="KW-0472">Membrane</keyword>
<dbReference type="GO" id="GO:0009252">
    <property type="term" value="P:peptidoglycan biosynthetic process"/>
    <property type="evidence" value="ECO:0007669"/>
    <property type="project" value="UniProtKB-UniRule"/>
</dbReference>
<dbReference type="STRING" id="28115.HQ47_09960"/>
<reference evidence="8 10" key="1">
    <citation type="submission" date="2014-09" db="EMBL/GenBank/DDBJ databases">
        <title>Draft Genome Sequence of Porphyromonas macacae COT-192_OH2859.</title>
        <authorList>
            <person name="Wallis C."/>
            <person name="Deusch O."/>
            <person name="O'Flynn C."/>
            <person name="Davis I."/>
            <person name="Horsfall A."/>
            <person name="Kirkwood N."/>
            <person name="Harris S."/>
            <person name="Eisen J.A."/>
            <person name="Coil D.A."/>
            <person name="Darling A.E."/>
            <person name="Jospin G."/>
            <person name="Alexiev A."/>
        </authorList>
    </citation>
    <scope>NUCLEOTIDE SEQUENCE [LARGE SCALE GENOMIC DNA]</scope>
    <source>
        <strain evidence="10">COT-192 OH2859</strain>
        <strain evidence="8">COT-192_OH2859</strain>
    </source>
</reference>
<dbReference type="EC" id="4.2.2.29" evidence="7"/>
<keyword evidence="1 7" id="KW-1003">Cell membrane</keyword>
<dbReference type="EMBL" id="JRFA01000031">
    <property type="protein sequence ID" value="KGN72265.1"/>
    <property type="molecule type" value="Genomic_DNA"/>
</dbReference>
<dbReference type="eggNOG" id="COG1559">
    <property type="taxonomic scope" value="Bacteria"/>
</dbReference>
<dbReference type="PANTHER" id="PTHR30518">
    <property type="entry name" value="ENDOLYTIC MUREIN TRANSGLYCOSYLASE"/>
    <property type="match status" value="1"/>
</dbReference>
<dbReference type="EMBL" id="UGTF01000002">
    <property type="protein sequence ID" value="SUB88343.1"/>
    <property type="molecule type" value="Genomic_DNA"/>
</dbReference>
<keyword evidence="2 7" id="KW-0812">Transmembrane</keyword>
<sequence>MKEKDIRNTVNSTHRRKRGLRLLLYIFVLLFLFVVAGGIWFWITLNKPVGKISETEYVYIRPETSFDELKKSINDKIILRHPRIFSLLAKRLELPLYMKTGRYAIEPDMTVMQLINTLRSGRQAPLKITINNIRTQEQLVSRLSEKLMFDSVQLATLLADPRYCDSLGFTTETVRTLFIPDTYEFFWDVTPRQLISTMKKYYSRFWSAGRLEKAQSIGLTPLEIITIASIVEEESAKQDEHARIAGLYVNRLKKGMKLQADPTVKYALADFTLTRILHEHLQTPSPYNTYYNVGLPPAPIRLPQKSTIDKVLDYERHEYLFMCAKEDFSGYHNFAATFAQHRVNAVKYQQELNRRKIK</sequence>
<evidence type="ECO:0000256" key="1">
    <source>
        <dbReference type="ARBA" id="ARBA00022475"/>
    </source>
</evidence>
<protein>
    <recommendedName>
        <fullName evidence="7">Endolytic murein transglycosylase</fullName>
        <ecNumber evidence="7">4.2.2.29</ecNumber>
    </recommendedName>
    <alternativeName>
        <fullName evidence="7">Peptidoglycan lytic transglycosylase</fullName>
    </alternativeName>
    <alternativeName>
        <fullName evidence="7">Peptidoglycan polymerization terminase</fullName>
    </alternativeName>
</protein>
<dbReference type="PANTHER" id="PTHR30518:SF2">
    <property type="entry name" value="ENDOLYTIC MUREIN TRANSGLYCOSYLASE"/>
    <property type="match status" value="1"/>
</dbReference>
<organism evidence="8 10">
    <name type="scientific">Porphyromonas macacae</name>
    <dbReference type="NCBI Taxonomy" id="28115"/>
    <lineage>
        <taxon>Bacteria</taxon>
        <taxon>Pseudomonadati</taxon>
        <taxon>Bacteroidota</taxon>
        <taxon>Bacteroidia</taxon>
        <taxon>Bacteroidales</taxon>
        <taxon>Porphyromonadaceae</taxon>
        <taxon>Porphyromonas</taxon>
    </lineage>
</organism>
<feature type="transmembrane region" description="Helical" evidence="7">
    <location>
        <begin position="20"/>
        <end position="43"/>
    </location>
</feature>
<evidence type="ECO:0000313" key="8">
    <source>
        <dbReference type="EMBL" id="KGN72265.1"/>
    </source>
</evidence>
<dbReference type="Gene3D" id="3.30.1490.480">
    <property type="entry name" value="Endolytic murein transglycosylase"/>
    <property type="match status" value="1"/>
</dbReference>
<evidence type="ECO:0000313" key="11">
    <source>
        <dbReference type="Proteomes" id="UP000254156"/>
    </source>
</evidence>
<keyword evidence="5 7" id="KW-0456">Lyase</keyword>
<evidence type="ECO:0000313" key="10">
    <source>
        <dbReference type="Proteomes" id="UP000030103"/>
    </source>
</evidence>
<feature type="site" description="Important for catalytic activity" evidence="7">
    <location>
        <position position="234"/>
    </location>
</feature>
<comment type="catalytic activity">
    <reaction evidence="7">
        <text>a peptidoglycan chain = a peptidoglycan chain with N-acetyl-1,6-anhydromuramyl-[peptide] at the reducing end + a peptidoglycan chain with N-acetylglucosamine at the non-reducing end.</text>
        <dbReference type="EC" id="4.2.2.29"/>
    </reaction>
</comment>
<dbReference type="AlphaFoldDB" id="A0A0A2E492"/>
<dbReference type="Gene3D" id="3.30.160.60">
    <property type="entry name" value="Classic Zinc Finger"/>
    <property type="match status" value="1"/>
</dbReference>
<proteinExistence type="inferred from homology"/>
<evidence type="ECO:0000256" key="2">
    <source>
        <dbReference type="ARBA" id="ARBA00022692"/>
    </source>
</evidence>
<dbReference type="OrthoDB" id="9814591at2"/>
<dbReference type="GO" id="GO:0005886">
    <property type="term" value="C:plasma membrane"/>
    <property type="evidence" value="ECO:0007669"/>
    <property type="project" value="UniProtKB-SubCell"/>
</dbReference>
<comment type="similarity">
    <text evidence="7">Belongs to the transglycosylase MltG family.</text>
</comment>
<dbReference type="Pfam" id="PF02618">
    <property type="entry name" value="YceG"/>
    <property type="match status" value="1"/>
</dbReference>
<comment type="function">
    <text evidence="7">Functions as a peptidoglycan terminase that cleaves nascent peptidoglycan strands endolytically to terminate their elongation.</text>
</comment>
<evidence type="ECO:0000313" key="9">
    <source>
        <dbReference type="EMBL" id="SUB88343.1"/>
    </source>
</evidence>